<proteinExistence type="predicted"/>
<dbReference type="Proteomes" id="UP001165384">
    <property type="component" value="Unassembled WGS sequence"/>
</dbReference>
<keyword evidence="5" id="KW-0732">Signal</keyword>
<feature type="signal peptide" evidence="5">
    <location>
        <begin position="1"/>
        <end position="26"/>
    </location>
</feature>
<dbReference type="SUPFAM" id="SSF46626">
    <property type="entry name" value="Cytochrome c"/>
    <property type="match status" value="1"/>
</dbReference>
<protein>
    <submittedName>
        <fullName evidence="7">Cytochrome c</fullName>
    </submittedName>
</protein>
<dbReference type="EMBL" id="JAKLTN010000009">
    <property type="protein sequence ID" value="MCG2579130.1"/>
    <property type="molecule type" value="Genomic_DNA"/>
</dbReference>
<evidence type="ECO:0000256" key="1">
    <source>
        <dbReference type="ARBA" id="ARBA00022617"/>
    </source>
</evidence>
<dbReference type="RefSeq" id="WP_275712596.1">
    <property type="nucleotide sequence ID" value="NZ_JAKLTN010000009.1"/>
</dbReference>
<evidence type="ECO:0000256" key="2">
    <source>
        <dbReference type="ARBA" id="ARBA00022723"/>
    </source>
</evidence>
<evidence type="ECO:0000256" key="3">
    <source>
        <dbReference type="ARBA" id="ARBA00023004"/>
    </source>
</evidence>
<feature type="chain" id="PRO_5046584139" evidence="5">
    <location>
        <begin position="27"/>
        <end position="148"/>
    </location>
</feature>
<evidence type="ECO:0000256" key="4">
    <source>
        <dbReference type="PROSITE-ProRule" id="PRU00433"/>
    </source>
</evidence>
<organism evidence="7 8">
    <name type="scientific">Dechloromonas hankyongensis</name>
    <dbReference type="NCBI Taxonomy" id="2908002"/>
    <lineage>
        <taxon>Bacteria</taxon>
        <taxon>Pseudomonadati</taxon>
        <taxon>Pseudomonadota</taxon>
        <taxon>Betaproteobacteria</taxon>
        <taxon>Rhodocyclales</taxon>
        <taxon>Azonexaceae</taxon>
        <taxon>Dechloromonas</taxon>
    </lineage>
</organism>
<keyword evidence="8" id="KW-1185">Reference proteome</keyword>
<dbReference type="PROSITE" id="PS51007">
    <property type="entry name" value="CYTC"/>
    <property type="match status" value="1"/>
</dbReference>
<name>A0ABS9K7M5_9RHOO</name>
<sequence length="148" mass="15967">MRFASITRSVLLLAGLTGLLSGEAMADAAKKNYRLYCMGCHQADGSGSPENGIPSMRDEVGHFLRVPEGRAYLSQVPGTLNTPLGDGETADLLNWVMSNIGRSSIPADFKPYTADEVRAYRASVPQDIPGMRVRLVKQLDSIQLGAAR</sequence>
<keyword evidence="3 4" id="KW-0408">Iron</keyword>
<comment type="caution">
    <text evidence="7">The sequence shown here is derived from an EMBL/GenBank/DDBJ whole genome shotgun (WGS) entry which is preliminary data.</text>
</comment>
<evidence type="ECO:0000259" key="6">
    <source>
        <dbReference type="PROSITE" id="PS51007"/>
    </source>
</evidence>
<dbReference type="InterPro" id="IPR009056">
    <property type="entry name" value="Cyt_c-like_dom"/>
</dbReference>
<evidence type="ECO:0000256" key="5">
    <source>
        <dbReference type="SAM" id="SignalP"/>
    </source>
</evidence>
<gene>
    <name evidence="7" type="ORF">LZ012_19240</name>
</gene>
<evidence type="ECO:0000313" key="7">
    <source>
        <dbReference type="EMBL" id="MCG2579130.1"/>
    </source>
</evidence>
<feature type="domain" description="Cytochrome c" evidence="6">
    <location>
        <begin position="24"/>
        <end position="125"/>
    </location>
</feature>
<accession>A0ABS9K7M5</accession>
<keyword evidence="1 4" id="KW-0349">Heme</keyword>
<reference evidence="7" key="1">
    <citation type="submission" date="2022-01" db="EMBL/GenBank/DDBJ databases">
        <authorList>
            <person name="Jo J.-H."/>
            <person name="Im W.-T."/>
        </authorList>
    </citation>
    <scope>NUCLEOTIDE SEQUENCE</scope>
    <source>
        <strain evidence="7">XY25</strain>
    </source>
</reference>
<dbReference type="InterPro" id="IPR036909">
    <property type="entry name" value="Cyt_c-like_dom_sf"/>
</dbReference>
<evidence type="ECO:0000313" key="8">
    <source>
        <dbReference type="Proteomes" id="UP001165384"/>
    </source>
</evidence>
<keyword evidence="2 4" id="KW-0479">Metal-binding</keyword>
<dbReference type="Gene3D" id="1.10.760.10">
    <property type="entry name" value="Cytochrome c-like domain"/>
    <property type="match status" value="1"/>
</dbReference>